<accession>A0AAD8BUZ5</accession>
<organism evidence="1 2">
    <name type="scientific">Biomphalaria pfeifferi</name>
    <name type="common">Bloodfluke planorb</name>
    <name type="synonym">Freshwater snail</name>
    <dbReference type="NCBI Taxonomy" id="112525"/>
    <lineage>
        <taxon>Eukaryota</taxon>
        <taxon>Metazoa</taxon>
        <taxon>Spiralia</taxon>
        <taxon>Lophotrochozoa</taxon>
        <taxon>Mollusca</taxon>
        <taxon>Gastropoda</taxon>
        <taxon>Heterobranchia</taxon>
        <taxon>Euthyneura</taxon>
        <taxon>Panpulmonata</taxon>
        <taxon>Hygrophila</taxon>
        <taxon>Lymnaeoidea</taxon>
        <taxon>Planorbidae</taxon>
        <taxon>Biomphalaria</taxon>
    </lineage>
</organism>
<dbReference type="AlphaFoldDB" id="A0AAD8BUZ5"/>
<reference evidence="1" key="2">
    <citation type="submission" date="2023-04" db="EMBL/GenBank/DDBJ databases">
        <authorList>
            <person name="Bu L."/>
            <person name="Lu L."/>
            <person name="Laidemitt M.R."/>
            <person name="Zhang S.M."/>
            <person name="Mutuku M."/>
            <person name="Mkoji G."/>
            <person name="Steinauer M."/>
            <person name="Loker E.S."/>
        </authorList>
    </citation>
    <scope>NUCLEOTIDE SEQUENCE</scope>
    <source>
        <strain evidence="1">KasaAsao</strain>
        <tissue evidence="1">Whole Snail</tissue>
    </source>
</reference>
<protein>
    <submittedName>
        <fullName evidence="1">Uncharacterized protein</fullName>
    </submittedName>
</protein>
<feature type="non-terminal residue" evidence="1">
    <location>
        <position position="51"/>
    </location>
</feature>
<comment type="caution">
    <text evidence="1">The sequence shown here is derived from an EMBL/GenBank/DDBJ whole genome shotgun (WGS) entry which is preliminary data.</text>
</comment>
<sequence length="51" mass="5778">DKDDLYSAILQAAESPSRRDLTADFDTESAIESVLRMARQQESKFTETKRG</sequence>
<proteinExistence type="predicted"/>
<keyword evidence="2" id="KW-1185">Reference proteome</keyword>
<name>A0AAD8BUZ5_BIOPF</name>
<reference evidence="1" key="1">
    <citation type="journal article" date="2023" name="PLoS Negl. Trop. Dis.">
        <title>A genome sequence for Biomphalaria pfeifferi, the major vector snail for the human-infecting parasite Schistosoma mansoni.</title>
        <authorList>
            <person name="Bu L."/>
            <person name="Lu L."/>
            <person name="Laidemitt M.R."/>
            <person name="Zhang S.M."/>
            <person name="Mutuku M."/>
            <person name="Mkoji G."/>
            <person name="Steinauer M."/>
            <person name="Loker E.S."/>
        </authorList>
    </citation>
    <scope>NUCLEOTIDE SEQUENCE</scope>
    <source>
        <strain evidence="1">KasaAsao</strain>
    </source>
</reference>
<dbReference type="Proteomes" id="UP001233172">
    <property type="component" value="Unassembled WGS sequence"/>
</dbReference>
<evidence type="ECO:0000313" key="1">
    <source>
        <dbReference type="EMBL" id="KAK0061156.1"/>
    </source>
</evidence>
<dbReference type="EMBL" id="JASAOG010000031">
    <property type="protein sequence ID" value="KAK0061156.1"/>
    <property type="molecule type" value="Genomic_DNA"/>
</dbReference>
<evidence type="ECO:0000313" key="2">
    <source>
        <dbReference type="Proteomes" id="UP001233172"/>
    </source>
</evidence>
<gene>
    <name evidence="1" type="ORF">Bpfe_009317</name>
</gene>